<dbReference type="Proteomes" id="UP000185860">
    <property type="component" value="Unassembled WGS sequence"/>
</dbReference>
<dbReference type="AlphaFoldDB" id="A0A1U7IS77"/>
<evidence type="ECO:0000313" key="2">
    <source>
        <dbReference type="EMBL" id="OKH40219.1"/>
    </source>
</evidence>
<proteinExistence type="predicted"/>
<evidence type="ECO:0000313" key="3">
    <source>
        <dbReference type="Proteomes" id="UP000185860"/>
    </source>
</evidence>
<comment type="caution">
    <text evidence="2">The sequence shown here is derived from an EMBL/GenBank/DDBJ whole genome shotgun (WGS) entry which is preliminary data.</text>
</comment>
<protein>
    <submittedName>
        <fullName evidence="2">Uncharacterized protein</fullName>
    </submittedName>
</protein>
<accession>A0A1U7IS77</accession>
<dbReference type="STRING" id="454136.NIES2119_03100"/>
<feature type="compositionally biased region" description="Gly residues" evidence="1">
    <location>
        <begin position="11"/>
        <end position="23"/>
    </location>
</feature>
<gene>
    <name evidence="2" type="ORF">NIES2119_03100</name>
</gene>
<name>A0A1U7IS77_9CYAN</name>
<evidence type="ECO:0000256" key="1">
    <source>
        <dbReference type="SAM" id="MobiDB-lite"/>
    </source>
</evidence>
<organism evidence="2 3">
    <name type="scientific">[Phormidium ambiguum] IAM M-71</name>
    <dbReference type="NCBI Taxonomy" id="454136"/>
    <lineage>
        <taxon>Bacteria</taxon>
        <taxon>Bacillati</taxon>
        <taxon>Cyanobacteriota</taxon>
        <taxon>Cyanophyceae</taxon>
        <taxon>Oscillatoriophycideae</taxon>
        <taxon>Aerosakkonematales</taxon>
        <taxon>Aerosakkonemataceae</taxon>
        <taxon>Floridanema</taxon>
    </lineage>
</organism>
<reference evidence="2 3" key="1">
    <citation type="submission" date="2016-11" db="EMBL/GenBank/DDBJ databases">
        <title>Draft Genome Sequences of Nine Cyanobacterial Strains from Diverse Habitats.</title>
        <authorList>
            <person name="Zhu T."/>
            <person name="Hou S."/>
            <person name="Lu X."/>
            <person name="Hess W.R."/>
        </authorList>
    </citation>
    <scope>NUCLEOTIDE SEQUENCE [LARGE SCALE GENOMIC DNA]</scope>
    <source>
        <strain evidence="2 3">IAM M-71</strain>
    </source>
</reference>
<feature type="region of interest" description="Disordered" evidence="1">
    <location>
        <begin position="1"/>
        <end position="28"/>
    </location>
</feature>
<dbReference type="EMBL" id="MRCE01000003">
    <property type="protein sequence ID" value="OKH40219.1"/>
    <property type="molecule type" value="Genomic_DNA"/>
</dbReference>
<sequence>MCWRVECRGAGEQGSRGAGGTRGQGDKGNFSLLPSAFCFLPFPSPQSPVPSPQSPVPIHT</sequence>